<name>A0A6P1MBP3_9BACT</name>
<reference evidence="2 3" key="1">
    <citation type="submission" date="2020-01" db="EMBL/GenBank/DDBJ databases">
        <title>Ponticoccus aerotolerans gen. nov., sp. nov., an anaerobic bacterium and proposal of Ponticoccusceae fam. nov., Ponticoccusles ord. nov. and Ponticoccuse classis nov. in the phylum Kiritimatiellaeota.</title>
        <authorList>
            <person name="Zhou L.Y."/>
            <person name="Du Z.J."/>
        </authorList>
    </citation>
    <scope>NUCLEOTIDE SEQUENCE [LARGE SCALE GENOMIC DNA]</scope>
    <source>
        <strain evidence="2 3">S-5007</strain>
    </source>
</reference>
<dbReference type="RefSeq" id="WP_160629697.1">
    <property type="nucleotide sequence ID" value="NZ_CP047593.1"/>
</dbReference>
<protein>
    <submittedName>
        <fullName evidence="2">Phosphotransferase</fullName>
    </submittedName>
</protein>
<organism evidence="2 3">
    <name type="scientific">Tichowtungia aerotolerans</name>
    <dbReference type="NCBI Taxonomy" id="2697043"/>
    <lineage>
        <taxon>Bacteria</taxon>
        <taxon>Pseudomonadati</taxon>
        <taxon>Kiritimatiellota</taxon>
        <taxon>Tichowtungiia</taxon>
        <taxon>Tichowtungiales</taxon>
        <taxon>Tichowtungiaceae</taxon>
        <taxon>Tichowtungia</taxon>
    </lineage>
</organism>
<evidence type="ECO:0000313" key="2">
    <source>
        <dbReference type="EMBL" id="QHI70523.1"/>
    </source>
</evidence>
<evidence type="ECO:0000313" key="3">
    <source>
        <dbReference type="Proteomes" id="UP000464954"/>
    </source>
</evidence>
<dbReference type="SUPFAM" id="SSF56112">
    <property type="entry name" value="Protein kinase-like (PK-like)"/>
    <property type="match status" value="1"/>
</dbReference>
<dbReference type="KEGG" id="taer:GT409_14105"/>
<dbReference type="Gene3D" id="3.90.1200.10">
    <property type="match status" value="1"/>
</dbReference>
<dbReference type="PANTHER" id="PTHR21310">
    <property type="entry name" value="AMINOGLYCOSIDE PHOSPHOTRANSFERASE-RELATED-RELATED"/>
    <property type="match status" value="1"/>
</dbReference>
<gene>
    <name evidence="2" type="ORF">GT409_14105</name>
</gene>
<evidence type="ECO:0000259" key="1">
    <source>
        <dbReference type="Pfam" id="PF01636"/>
    </source>
</evidence>
<dbReference type="InterPro" id="IPR051678">
    <property type="entry name" value="AGP_Transferase"/>
</dbReference>
<dbReference type="AlphaFoldDB" id="A0A6P1MBP3"/>
<dbReference type="InterPro" id="IPR002575">
    <property type="entry name" value="Aminoglycoside_PTrfase"/>
</dbReference>
<dbReference type="EMBL" id="CP047593">
    <property type="protein sequence ID" value="QHI70523.1"/>
    <property type="molecule type" value="Genomic_DNA"/>
</dbReference>
<feature type="domain" description="Aminoglycoside phosphotransferase" evidence="1">
    <location>
        <begin position="40"/>
        <end position="238"/>
    </location>
</feature>
<sequence length="312" mass="36009">MTDSAYTELLKAWGIGFAERKQDLAIAGSPERTAMRTVVRDEKGKFWILEQIEPDNLDRKQQVAENITCLSKHIHSVHPWCRSVEKQFFQTFGNHNWMVRPYVEGMPLDRETWLNEPWRLEAMAEFLIRLQKCSGLQSASFFSMPDYTAKRMKAWGSRYPKLAEALSPVFGRLRNGFFSVHDSLPTAFCHGDFHPLNIVWGEGHIRSVIDWEFCGIKPELYDVALLLGCIGFDDPDNLIREPAVRLVGRLKESGFGDHQSWNELTGLMATIRFGWMSEWIRRQDEESVEMEVVYIDILVDQASFLSKTWGLG</sequence>
<dbReference type="InterPro" id="IPR011009">
    <property type="entry name" value="Kinase-like_dom_sf"/>
</dbReference>
<dbReference type="Proteomes" id="UP000464954">
    <property type="component" value="Chromosome"/>
</dbReference>
<dbReference type="GO" id="GO:0016740">
    <property type="term" value="F:transferase activity"/>
    <property type="evidence" value="ECO:0007669"/>
    <property type="project" value="UniProtKB-KW"/>
</dbReference>
<proteinExistence type="predicted"/>
<dbReference type="Pfam" id="PF01636">
    <property type="entry name" value="APH"/>
    <property type="match status" value="1"/>
</dbReference>
<accession>A0A6P1MBP3</accession>
<keyword evidence="2" id="KW-0808">Transferase</keyword>
<keyword evidence="3" id="KW-1185">Reference proteome</keyword>